<evidence type="ECO:0000256" key="1">
    <source>
        <dbReference type="SAM" id="MobiDB-lite"/>
    </source>
</evidence>
<keyword evidence="3" id="KW-1185">Reference proteome</keyword>
<dbReference type="AlphaFoldDB" id="A0A392SJT0"/>
<feature type="non-terminal residue" evidence="2">
    <location>
        <position position="1"/>
    </location>
</feature>
<evidence type="ECO:0000313" key="3">
    <source>
        <dbReference type="Proteomes" id="UP000265520"/>
    </source>
</evidence>
<comment type="caution">
    <text evidence="2">The sequence shown here is derived from an EMBL/GenBank/DDBJ whole genome shotgun (WGS) entry which is preliminary data.</text>
</comment>
<dbReference type="EMBL" id="LXQA010393239">
    <property type="protein sequence ID" value="MCI48909.1"/>
    <property type="molecule type" value="Genomic_DNA"/>
</dbReference>
<organism evidence="2 3">
    <name type="scientific">Trifolium medium</name>
    <dbReference type="NCBI Taxonomy" id="97028"/>
    <lineage>
        <taxon>Eukaryota</taxon>
        <taxon>Viridiplantae</taxon>
        <taxon>Streptophyta</taxon>
        <taxon>Embryophyta</taxon>
        <taxon>Tracheophyta</taxon>
        <taxon>Spermatophyta</taxon>
        <taxon>Magnoliopsida</taxon>
        <taxon>eudicotyledons</taxon>
        <taxon>Gunneridae</taxon>
        <taxon>Pentapetalae</taxon>
        <taxon>rosids</taxon>
        <taxon>fabids</taxon>
        <taxon>Fabales</taxon>
        <taxon>Fabaceae</taxon>
        <taxon>Papilionoideae</taxon>
        <taxon>50 kb inversion clade</taxon>
        <taxon>NPAAA clade</taxon>
        <taxon>Hologalegina</taxon>
        <taxon>IRL clade</taxon>
        <taxon>Trifolieae</taxon>
        <taxon>Trifolium</taxon>
    </lineage>
</organism>
<feature type="region of interest" description="Disordered" evidence="1">
    <location>
        <begin position="1"/>
        <end position="26"/>
    </location>
</feature>
<evidence type="ECO:0000313" key="2">
    <source>
        <dbReference type="EMBL" id="MCI48909.1"/>
    </source>
</evidence>
<name>A0A392SJT0_9FABA</name>
<accession>A0A392SJT0</accession>
<protein>
    <submittedName>
        <fullName evidence="2">Uncharacterized protein</fullName>
    </submittedName>
</protein>
<sequence>DEFWVRLGPKSRLSPKSGLESPGESFGRRARAMILARRDVTSLGEIVAISRQKPGNFLDLYRWSSPGEA</sequence>
<reference evidence="2 3" key="1">
    <citation type="journal article" date="2018" name="Front. Plant Sci.">
        <title>Red Clover (Trifolium pratense) and Zigzag Clover (T. medium) - A Picture of Genomic Similarities and Differences.</title>
        <authorList>
            <person name="Dluhosova J."/>
            <person name="Istvanek J."/>
            <person name="Nedelnik J."/>
            <person name="Repkova J."/>
        </authorList>
    </citation>
    <scope>NUCLEOTIDE SEQUENCE [LARGE SCALE GENOMIC DNA]</scope>
    <source>
        <strain evidence="3">cv. 10/8</strain>
        <tissue evidence="2">Leaf</tissue>
    </source>
</reference>
<proteinExistence type="predicted"/>
<dbReference type="Proteomes" id="UP000265520">
    <property type="component" value="Unassembled WGS sequence"/>
</dbReference>